<evidence type="ECO:0000256" key="1">
    <source>
        <dbReference type="SAM" id="MobiDB-lite"/>
    </source>
</evidence>
<keyword evidence="3" id="KW-1185">Reference proteome</keyword>
<reference evidence="2" key="1">
    <citation type="submission" date="2023-10" db="EMBL/GenBank/DDBJ databases">
        <authorList>
            <person name="Chen Y."/>
            <person name="Shah S."/>
            <person name="Dougan E. K."/>
            <person name="Thang M."/>
            <person name="Chan C."/>
        </authorList>
    </citation>
    <scope>NUCLEOTIDE SEQUENCE [LARGE SCALE GENOMIC DNA]</scope>
</reference>
<comment type="caution">
    <text evidence="2">The sequence shown here is derived from an EMBL/GenBank/DDBJ whole genome shotgun (WGS) entry which is preliminary data.</text>
</comment>
<accession>A0ABN9WAY4</accession>
<dbReference type="EMBL" id="CAUYUJ010018257">
    <property type="protein sequence ID" value="CAK0882010.1"/>
    <property type="molecule type" value="Genomic_DNA"/>
</dbReference>
<feature type="non-terminal residue" evidence="2">
    <location>
        <position position="1"/>
    </location>
</feature>
<proteinExistence type="predicted"/>
<name>A0ABN9WAY4_9DINO</name>
<sequence>PAGVGESSSADGSSSRRMARGAAPWPKSIRPIEDVRRPPHIARAVLCEPEGAAATRKGDAPALAGETDTVQERSGGGALRTMVRPTAGALARSQRDCPGETEGSLREDTNFTPTPQVAGALLAQDRAGVRLAPPRLRGSRCHAPRGGILIPGARRASPGSG</sequence>
<evidence type="ECO:0000313" key="3">
    <source>
        <dbReference type="Proteomes" id="UP001189429"/>
    </source>
</evidence>
<feature type="compositionally biased region" description="Basic and acidic residues" evidence="1">
    <location>
        <begin position="93"/>
        <end position="109"/>
    </location>
</feature>
<protein>
    <submittedName>
        <fullName evidence="2">Uncharacterized protein</fullName>
    </submittedName>
</protein>
<feature type="region of interest" description="Disordered" evidence="1">
    <location>
        <begin position="88"/>
        <end position="161"/>
    </location>
</feature>
<dbReference type="Proteomes" id="UP001189429">
    <property type="component" value="Unassembled WGS sequence"/>
</dbReference>
<gene>
    <name evidence="2" type="ORF">PCOR1329_LOCUS64667</name>
</gene>
<feature type="region of interest" description="Disordered" evidence="1">
    <location>
        <begin position="51"/>
        <end position="76"/>
    </location>
</feature>
<evidence type="ECO:0000313" key="2">
    <source>
        <dbReference type="EMBL" id="CAK0882010.1"/>
    </source>
</evidence>
<feature type="compositionally biased region" description="Low complexity" evidence="1">
    <location>
        <begin position="1"/>
        <end position="23"/>
    </location>
</feature>
<organism evidence="2 3">
    <name type="scientific">Prorocentrum cordatum</name>
    <dbReference type="NCBI Taxonomy" id="2364126"/>
    <lineage>
        <taxon>Eukaryota</taxon>
        <taxon>Sar</taxon>
        <taxon>Alveolata</taxon>
        <taxon>Dinophyceae</taxon>
        <taxon>Prorocentrales</taxon>
        <taxon>Prorocentraceae</taxon>
        <taxon>Prorocentrum</taxon>
    </lineage>
</organism>
<feature type="region of interest" description="Disordered" evidence="1">
    <location>
        <begin position="1"/>
        <end position="36"/>
    </location>
</feature>